<dbReference type="OrthoDB" id="20872at2759"/>
<dbReference type="Proteomes" id="UP000002499">
    <property type="component" value="Unassembled WGS sequence"/>
</dbReference>
<evidence type="ECO:0000313" key="6">
    <source>
        <dbReference type="EMBL" id="EFY93734.1"/>
    </source>
</evidence>
<dbReference type="STRING" id="655827.E9DR56"/>
<dbReference type="PROSITE" id="PS50297">
    <property type="entry name" value="ANK_REP_REGION"/>
    <property type="match status" value="2"/>
</dbReference>
<dbReference type="Gene3D" id="1.25.40.20">
    <property type="entry name" value="Ankyrin repeat-containing domain"/>
    <property type="match status" value="1"/>
</dbReference>
<dbReference type="InParanoid" id="E9DR56"/>
<evidence type="ECO:0000259" key="4">
    <source>
        <dbReference type="Pfam" id="PF17100"/>
    </source>
</evidence>
<dbReference type="PANTHER" id="PTHR10039">
    <property type="entry name" value="AMELOGENIN"/>
    <property type="match status" value="1"/>
</dbReference>
<feature type="domain" description="Nephrocystin 3-like N-terminal" evidence="5">
    <location>
        <begin position="378"/>
        <end position="563"/>
    </location>
</feature>
<feature type="repeat" description="ANK" evidence="2">
    <location>
        <begin position="958"/>
        <end position="990"/>
    </location>
</feature>
<dbReference type="Pfam" id="PF17100">
    <property type="entry name" value="NACHT_N"/>
    <property type="match status" value="1"/>
</dbReference>
<proteinExistence type="predicted"/>
<evidence type="ECO:0000256" key="3">
    <source>
        <dbReference type="SAM" id="MobiDB-lite"/>
    </source>
</evidence>
<keyword evidence="1" id="KW-0677">Repeat</keyword>
<gene>
    <name evidence="6" type="ORF">MAC_00225</name>
</gene>
<evidence type="ECO:0000259" key="5">
    <source>
        <dbReference type="Pfam" id="PF24883"/>
    </source>
</evidence>
<dbReference type="KEGG" id="maw:19244536"/>
<dbReference type="Gene3D" id="3.40.50.300">
    <property type="entry name" value="P-loop containing nucleotide triphosphate hydrolases"/>
    <property type="match status" value="1"/>
</dbReference>
<dbReference type="GeneID" id="19244536"/>
<dbReference type="SUPFAM" id="SSF48403">
    <property type="entry name" value="Ankyrin repeat"/>
    <property type="match status" value="1"/>
</dbReference>
<dbReference type="OMA" id="IWISAGP"/>
<dbReference type="InterPro" id="IPR002110">
    <property type="entry name" value="Ankyrin_rpt"/>
</dbReference>
<feature type="repeat" description="ANK" evidence="2">
    <location>
        <begin position="990"/>
        <end position="1022"/>
    </location>
</feature>
<dbReference type="EMBL" id="GL698470">
    <property type="protein sequence ID" value="EFY93734.1"/>
    <property type="molecule type" value="Genomic_DNA"/>
</dbReference>
<dbReference type="Pfam" id="PF12796">
    <property type="entry name" value="Ank_2"/>
    <property type="match status" value="2"/>
</dbReference>
<feature type="region of interest" description="Disordered" evidence="3">
    <location>
        <begin position="41"/>
        <end position="70"/>
    </location>
</feature>
<dbReference type="InterPro" id="IPR031359">
    <property type="entry name" value="NACHT_N"/>
</dbReference>
<keyword evidence="7" id="KW-1185">Reference proteome</keyword>
<dbReference type="InterPro" id="IPR036770">
    <property type="entry name" value="Ankyrin_rpt-contain_sf"/>
</dbReference>
<dbReference type="eggNOG" id="KOG4177">
    <property type="taxonomic scope" value="Eukaryota"/>
</dbReference>
<sequence>MTRLCNSFKRILSKARCRPKRRRPKVPQDILLRHKSFELDSPQLTQKSPKSDDKTLDIEDTSPVPILPKSAPSLPHAVKAEVSGRNDFEWEVLWYRAYEIVKQQQPDLIVDFEKHLATSTGIEIPPLVEKDLLSSPESAQKIVEQLQTDRAEKQWRVKVMGNNVSVLEQVEKLGRFLLWSDEIVKSALSAQPYASMAWSGVSMLVPLLSVGTVQHEAMLEGFGSICDIQMYWWSYKEKIAKSSSTGNDTGLAEALPKLFSLVFEYQARVICHLVKNQLSRAWEKAVGSRDWASLQSLALASHGTCKEYVTRGHNEEVETHMTLQSEKMERSCQTGEKILQTLQQGQREEWERELLNNLASAAPTYERDKNFNPDRVEGTCEWFFRDSTFCNWRDNQSSSLIWISAGPGCGKSVLSRALIDEGHLDARGVVEITDSSVNYRQSPSNICYFFFKDQDALRTNTTNALCAMLHQLFCGVSNKSLIRYAESSHRNYNTHLTTNLSELWRILIACAESPELNGLVCVLDAMDECSKESREELFLYLRRFYNKKRDLKSSKIKFLLTGRPYDHLKSGLQLLENNAAYIHYDGDDRFEEIGRDIDLVIDAKVDSLGQYIKNENDRDRIRQRLKKMDNRTYLWLHLTWNIITEHPSKYGRVSDIEPLLSDIPPAVEDAYEKILNRSTDIKRTEALLQLVLAAKRPLTIEEANYALTLTTTSTITKDERLTHKVLSENIWSGDFKFVVKNLCGLFVNVYDSKLYFIHQTAREFLTGPATSSTGWMGRFDIKMAHTYISRCCLRYLLLPDMPTLRENVTSPRGSEELYHFSKYAEELYPFSKYAEGYVLFHFDSQADDAKEKGFKDIEVLFHSTPRCSAECLLLYILGTAFLPVDRTDNIECNKLLLASYFGLPQVVRRILEAGNQTKNISSTAKVAALQLASKKGHLEVVKVLLLHTNSADVKTEDYDATALHAAASGGHLDIVRLLLLNGANTEIPNHGVTPLSAAADSGHKKVIDMLLSHKANARNYSGFYETPLSKAAEQGRDDIVEVLLPVTCVGALSLAFFSVALQWALVLHGKLLDRLLSFLEILEPNEGYHQTLVLWAARYATAENMAHLLQKWRNRFLVTEKLLVAATRNKYHGPRIVTMLLDECGSNELI</sequence>
<dbReference type="Pfam" id="PF24883">
    <property type="entry name" value="NPHP3_N"/>
    <property type="match status" value="1"/>
</dbReference>
<protein>
    <submittedName>
        <fullName evidence="6">Uncharacterized protein</fullName>
    </submittedName>
</protein>
<dbReference type="InterPro" id="IPR056884">
    <property type="entry name" value="NPHP3-like_N"/>
</dbReference>
<dbReference type="PROSITE" id="PS50088">
    <property type="entry name" value="ANK_REPEAT"/>
    <property type="match status" value="2"/>
</dbReference>
<name>E9DR56_METAQ</name>
<dbReference type="AlphaFoldDB" id="E9DR56"/>
<evidence type="ECO:0000256" key="2">
    <source>
        <dbReference type="PROSITE-ProRule" id="PRU00023"/>
    </source>
</evidence>
<keyword evidence="2" id="KW-0040">ANK repeat</keyword>
<organism evidence="7">
    <name type="scientific">Metarhizium acridum (strain CQMa 102)</name>
    <dbReference type="NCBI Taxonomy" id="655827"/>
    <lineage>
        <taxon>Eukaryota</taxon>
        <taxon>Fungi</taxon>
        <taxon>Dikarya</taxon>
        <taxon>Ascomycota</taxon>
        <taxon>Pezizomycotina</taxon>
        <taxon>Sordariomycetes</taxon>
        <taxon>Hypocreomycetidae</taxon>
        <taxon>Hypocreales</taxon>
        <taxon>Clavicipitaceae</taxon>
        <taxon>Metarhizium</taxon>
    </lineage>
</organism>
<feature type="domain" description="NWD NACHT-NTPase N-terminal" evidence="4">
    <location>
        <begin position="92"/>
        <end position="294"/>
    </location>
</feature>
<evidence type="ECO:0000313" key="7">
    <source>
        <dbReference type="Proteomes" id="UP000002499"/>
    </source>
</evidence>
<dbReference type="SMART" id="SM00248">
    <property type="entry name" value="ANK"/>
    <property type="match status" value="5"/>
</dbReference>
<reference evidence="6 7" key="1">
    <citation type="journal article" date="2011" name="PLoS Genet.">
        <title>Genome sequencing and comparative transcriptomics of the model entomopathogenic fungi Metarhizium anisopliae and M. acridum.</title>
        <authorList>
            <person name="Gao Q."/>
            <person name="Jin K."/>
            <person name="Ying S.H."/>
            <person name="Zhang Y."/>
            <person name="Xiao G."/>
            <person name="Shang Y."/>
            <person name="Duan Z."/>
            <person name="Hu X."/>
            <person name="Xie X.Q."/>
            <person name="Zhou G."/>
            <person name="Peng G."/>
            <person name="Luo Z."/>
            <person name="Huang W."/>
            <person name="Wang B."/>
            <person name="Fang W."/>
            <person name="Wang S."/>
            <person name="Zhong Y."/>
            <person name="Ma L.J."/>
            <person name="St Leger R.J."/>
            <person name="Zhao G.P."/>
            <person name="Pei Y."/>
            <person name="Feng M.G."/>
            <person name="Xia Y."/>
            <person name="Wang C."/>
        </authorList>
    </citation>
    <scope>NUCLEOTIDE SEQUENCE [LARGE SCALE GENOMIC DNA]</scope>
    <source>
        <strain evidence="6 7">CQMa 102</strain>
    </source>
</reference>
<evidence type="ECO:0000256" key="1">
    <source>
        <dbReference type="ARBA" id="ARBA00022737"/>
    </source>
</evidence>
<dbReference type="InterPro" id="IPR027417">
    <property type="entry name" value="P-loop_NTPase"/>
</dbReference>
<dbReference type="PANTHER" id="PTHR10039:SF5">
    <property type="entry name" value="NACHT DOMAIN-CONTAINING PROTEIN"/>
    <property type="match status" value="1"/>
</dbReference>
<accession>E9DR56</accession>
<dbReference type="HOGENOM" id="CLU_000288_34_7_1"/>